<accession>A0A4V5UTH8</accession>
<keyword evidence="3" id="KW-1185">Reference proteome</keyword>
<evidence type="ECO:0000256" key="1">
    <source>
        <dbReference type="SAM" id="Phobius"/>
    </source>
</evidence>
<keyword evidence="1" id="KW-0472">Membrane</keyword>
<name>A0A4V5UTH8_9BACT</name>
<dbReference type="Proteomes" id="UP000305848">
    <property type="component" value="Unassembled WGS sequence"/>
</dbReference>
<evidence type="ECO:0000313" key="2">
    <source>
        <dbReference type="EMBL" id="TKK65113.1"/>
    </source>
</evidence>
<feature type="transmembrane region" description="Helical" evidence="1">
    <location>
        <begin position="54"/>
        <end position="76"/>
    </location>
</feature>
<comment type="caution">
    <text evidence="2">The sequence shown here is derived from an EMBL/GenBank/DDBJ whole genome shotgun (WGS) entry which is preliminary data.</text>
</comment>
<sequence length="77" mass="9492">MNLAFYDLRVTAEENIVYIDVIISIIFLLFVYFAHRREDHLARDNKDMYAQKWYVRKITSFVVWIFFITFTILYHFS</sequence>
<organism evidence="2 3">
    <name type="scientific">Ilyomonas limi</name>
    <dbReference type="NCBI Taxonomy" id="2575867"/>
    <lineage>
        <taxon>Bacteria</taxon>
        <taxon>Pseudomonadati</taxon>
        <taxon>Bacteroidota</taxon>
        <taxon>Chitinophagia</taxon>
        <taxon>Chitinophagales</taxon>
        <taxon>Chitinophagaceae</taxon>
        <taxon>Ilyomonas</taxon>
    </lineage>
</organism>
<reference evidence="2 3" key="1">
    <citation type="submission" date="2019-05" db="EMBL/GenBank/DDBJ databases">
        <title>Panacibacter sp. strain 17mud1-8 Genome sequencing and assembly.</title>
        <authorList>
            <person name="Chhetri G."/>
        </authorList>
    </citation>
    <scope>NUCLEOTIDE SEQUENCE [LARGE SCALE GENOMIC DNA]</scope>
    <source>
        <strain evidence="2 3">17mud1-8</strain>
    </source>
</reference>
<dbReference type="RefSeq" id="WP_137263750.1">
    <property type="nucleotide sequence ID" value="NZ_SZQL01000024.1"/>
</dbReference>
<keyword evidence="1" id="KW-0812">Transmembrane</keyword>
<gene>
    <name evidence="2" type="ORF">FC093_20825</name>
</gene>
<feature type="transmembrane region" description="Helical" evidence="1">
    <location>
        <begin position="16"/>
        <end position="34"/>
    </location>
</feature>
<protein>
    <submittedName>
        <fullName evidence="2">Uncharacterized protein</fullName>
    </submittedName>
</protein>
<proteinExistence type="predicted"/>
<evidence type="ECO:0000313" key="3">
    <source>
        <dbReference type="Proteomes" id="UP000305848"/>
    </source>
</evidence>
<dbReference type="AlphaFoldDB" id="A0A4V5UTH8"/>
<keyword evidence="1" id="KW-1133">Transmembrane helix</keyword>
<dbReference type="EMBL" id="SZQL01000024">
    <property type="protein sequence ID" value="TKK65113.1"/>
    <property type="molecule type" value="Genomic_DNA"/>
</dbReference>